<accession>A0A369BBJ8</accession>
<comment type="subunit">
    <text evidence="3 10">Homodimer.</text>
</comment>
<evidence type="ECO:0000256" key="8">
    <source>
        <dbReference type="ARBA" id="ARBA00072274"/>
    </source>
</evidence>
<comment type="similarity">
    <text evidence="2 10 12">Belongs to the GrpE family.</text>
</comment>
<comment type="caution">
    <text evidence="15">The sequence shown here is derived from an EMBL/GenBank/DDBJ whole genome shotgun (WGS) entry which is preliminary data.</text>
</comment>
<dbReference type="Proteomes" id="UP000253034">
    <property type="component" value="Unassembled WGS sequence"/>
</dbReference>
<dbReference type="GO" id="GO:0051087">
    <property type="term" value="F:protein-folding chaperone binding"/>
    <property type="evidence" value="ECO:0007669"/>
    <property type="project" value="InterPro"/>
</dbReference>
<dbReference type="CDD" id="cd00446">
    <property type="entry name" value="GrpE"/>
    <property type="match status" value="1"/>
</dbReference>
<dbReference type="InterPro" id="IPR013805">
    <property type="entry name" value="GrpE_CC"/>
</dbReference>
<dbReference type="HAMAP" id="MF_01151">
    <property type="entry name" value="GrpE"/>
    <property type="match status" value="1"/>
</dbReference>
<dbReference type="PANTHER" id="PTHR21237">
    <property type="entry name" value="GRPE PROTEIN"/>
    <property type="match status" value="1"/>
</dbReference>
<evidence type="ECO:0000256" key="12">
    <source>
        <dbReference type="RuleBase" id="RU004478"/>
    </source>
</evidence>
<dbReference type="SUPFAM" id="SSF51064">
    <property type="entry name" value="Head domain of nucleotide exchange factor GrpE"/>
    <property type="match status" value="1"/>
</dbReference>
<dbReference type="AlphaFoldDB" id="A0A369BBJ8"/>
<evidence type="ECO:0000256" key="13">
    <source>
        <dbReference type="SAM" id="Coils"/>
    </source>
</evidence>
<evidence type="ECO:0000256" key="1">
    <source>
        <dbReference type="ARBA" id="ARBA00004496"/>
    </source>
</evidence>
<protein>
    <recommendedName>
        <fullName evidence="8 10">Protein GrpE</fullName>
    </recommendedName>
    <alternativeName>
        <fullName evidence="9 10">HSP-70 cofactor</fullName>
    </alternativeName>
</protein>
<evidence type="ECO:0000256" key="5">
    <source>
        <dbReference type="ARBA" id="ARBA00023016"/>
    </source>
</evidence>
<dbReference type="Pfam" id="PF01025">
    <property type="entry name" value="GrpE"/>
    <property type="match status" value="1"/>
</dbReference>
<feature type="compositionally biased region" description="Basic and acidic residues" evidence="14">
    <location>
        <begin position="1"/>
        <end position="13"/>
    </location>
</feature>
<evidence type="ECO:0000256" key="9">
    <source>
        <dbReference type="ARBA" id="ARBA00076414"/>
    </source>
</evidence>
<evidence type="ECO:0000256" key="11">
    <source>
        <dbReference type="RuleBase" id="RU000639"/>
    </source>
</evidence>
<name>A0A369BBJ8_9FIRM</name>
<evidence type="ECO:0000313" key="15">
    <source>
        <dbReference type="EMBL" id="RCX17978.1"/>
    </source>
</evidence>
<dbReference type="PRINTS" id="PR00773">
    <property type="entry name" value="GRPEPROTEIN"/>
</dbReference>
<evidence type="ECO:0000256" key="3">
    <source>
        <dbReference type="ARBA" id="ARBA00011738"/>
    </source>
</evidence>
<dbReference type="GO" id="GO:0042803">
    <property type="term" value="F:protein homodimerization activity"/>
    <property type="evidence" value="ECO:0007669"/>
    <property type="project" value="InterPro"/>
</dbReference>
<evidence type="ECO:0000256" key="7">
    <source>
        <dbReference type="ARBA" id="ARBA00053401"/>
    </source>
</evidence>
<keyword evidence="5 10" id="KW-0346">Stress response</keyword>
<dbReference type="OrthoDB" id="9812586at2"/>
<sequence>MKREDGNLQRSNDENASSEACKNECPENNDELKDTECMDTGCCESEGTEAGCTEKELEALKSRLEEKSSKCEEYMSALQRMAAEFDNYKKRTAKEKETQYVEAVAEAVSAFLPVADNMERALDASAKVGEAGEAGSLKDGILLMFRQMKDVMKGLNVEEIKSVGEKFDPILHNAVMHIEDENAGESTVVEEFQKGYKIGDKVIRHSMVKVAN</sequence>
<evidence type="ECO:0000313" key="16">
    <source>
        <dbReference type="Proteomes" id="UP000253034"/>
    </source>
</evidence>
<evidence type="ECO:0000256" key="6">
    <source>
        <dbReference type="ARBA" id="ARBA00023186"/>
    </source>
</evidence>
<keyword evidence="13" id="KW-0175">Coiled coil</keyword>
<dbReference type="RefSeq" id="WP_114297120.1">
    <property type="nucleotide sequence ID" value="NZ_QPJT01000006.1"/>
</dbReference>
<dbReference type="NCBIfam" id="NF010738">
    <property type="entry name" value="PRK14140.1"/>
    <property type="match status" value="1"/>
</dbReference>
<dbReference type="EMBL" id="QPJT01000006">
    <property type="protein sequence ID" value="RCX17978.1"/>
    <property type="molecule type" value="Genomic_DNA"/>
</dbReference>
<dbReference type="GO" id="GO:0051082">
    <property type="term" value="F:unfolded protein binding"/>
    <property type="evidence" value="ECO:0007669"/>
    <property type="project" value="TreeGrafter"/>
</dbReference>
<dbReference type="PANTHER" id="PTHR21237:SF23">
    <property type="entry name" value="GRPE PROTEIN HOMOLOG, MITOCHONDRIAL"/>
    <property type="match status" value="1"/>
</dbReference>
<dbReference type="GO" id="GO:0005737">
    <property type="term" value="C:cytoplasm"/>
    <property type="evidence" value="ECO:0007669"/>
    <property type="project" value="UniProtKB-SubCell"/>
</dbReference>
<keyword evidence="4 10" id="KW-0963">Cytoplasm</keyword>
<dbReference type="SUPFAM" id="SSF58014">
    <property type="entry name" value="Coiled-coil domain of nucleotide exchange factor GrpE"/>
    <property type="match status" value="1"/>
</dbReference>
<evidence type="ECO:0000256" key="4">
    <source>
        <dbReference type="ARBA" id="ARBA00022490"/>
    </source>
</evidence>
<dbReference type="PROSITE" id="PS01071">
    <property type="entry name" value="GRPE"/>
    <property type="match status" value="1"/>
</dbReference>
<dbReference type="Gene3D" id="3.90.20.20">
    <property type="match status" value="1"/>
</dbReference>
<dbReference type="InterPro" id="IPR000740">
    <property type="entry name" value="GrpE"/>
</dbReference>
<gene>
    <name evidence="10" type="primary">grpE</name>
    <name evidence="15" type="ORF">DFR58_106147</name>
</gene>
<feature type="coiled-coil region" evidence="13">
    <location>
        <begin position="50"/>
        <end position="91"/>
    </location>
</feature>
<organism evidence="15 16">
    <name type="scientific">Anaerobacterium chartisolvens</name>
    <dbReference type="NCBI Taxonomy" id="1297424"/>
    <lineage>
        <taxon>Bacteria</taxon>
        <taxon>Bacillati</taxon>
        <taxon>Bacillota</taxon>
        <taxon>Clostridia</taxon>
        <taxon>Eubacteriales</taxon>
        <taxon>Oscillospiraceae</taxon>
        <taxon>Anaerobacterium</taxon>
    </lineage>
</organism>
<dbReference type="GO" id="GO:0000774">
    <property type="term" value="F:adenyl-nucleotide exchange factor activity"/>
    <property type="evidence" value="ECO:0007669"/>
    <property type="project" value="InterPro"/>
</dbReference>
<comment type="subcellular location">
    <subcellularLocation>
        <location evidence="1 10">Cytoplasm</location>
    </subcellularLocation>
</comment>
<dbReference type="InterPro" id="IPR009012">
    <property type="entry name" value="GrpE_head"/>
</dbReference>
<dbReference type="GO" id="GO:0006457">
    <property type="term" value="P:protein folding"/>
    <property type="evidence" value="ECO:0007669"/>
    <property type="project" value="InterPro"/>
</dbReference>
<reference evidence="15 16" key="1">
    <citation type="submission" date="2018-07" db="EMBL/GenBank/DDBJ databases">
        <title>Genomic Encyclopedia of Type Strains, Phase IV (KMG-IV): sequencing the most valuable type-strain genomes for metagenomic binning, comparative biology and taxonomic classification.</title>
        <authorList>
            <person name="Goeker M."/>
        </authorList>
    </citation>
    <scope>NUCLEOTIDE SEQUENCE [LARGE SCALE GENOMIC DNA]</scope>
    <source>
        <strain evidence="15 16">DSM 27016</strain>
    </source>
</reference>
<proteinExistence type="inferred from homology"/>
<feature type="compositionally biased region" description="Basic and acidic residues" evidence="14">
    <location>
        <begin position="21"/>
        <end position="36"/>
    </location>
</feature>
<evidence type="ECO:0000256" key="2">
    <source>
        <dbReference type="ARBA" id="ARBA00009054"/>
    </source>
</evidence>
<evidence type="ECO:0000256" key="14">
    <source>
        <dbReference type="SAM" id="MobiDB-lite"/>
    </source>
</evidence>
<dbReference type="FunFam" id="2.30.22.10:FF:000001">
    <property type="entry name" value="Protein GrpE"/>
    <property type="match status" value="1"/>
</dbReference>
<keyword evidence="16" id="KW-1185">Reference proteome</keyword>
<feature type="region of interest" description="Disordered" evidence="14">
    <location>
        <begin position="1"/>
        <end position="38"/>
    </location>
</feature>
<keyword evidence="6 10" id="KW-0143">Chaperone</keyword>
<dbReference type="Gene3D" id="2.30.22.10">
    <property type="entry name" value="Head domain of nucleotide exchange factor GrpE"/>
    <property type="match status" value="1"/>
</dbReference>
<comment type="function">
    <text evidence="7 10 11">Participates actively in the response to hyperosmotic and heat shock by preventing the aggregation of stress-denatured proteins, in association with DnaK and GrpE. It is the nucleotide exchange factor for DnaK and may function as a thermosensor. Unfolded proteins bind initially to DnaJ; upon interaction with the DnaJ-bound protein, DnaK hydrolyzes its bound ATP, resulting in the formation of a stable complex. GrpE releases ADP from DnaK; ATP binding to DnaK triggers the release of the substrate protein, thus completing the reaction cycle. Several rounds of ATP-dependent interactions between DnaJ, DnaK and GrpE are required for fully efficient folding.</text>
</comment>
<evidence type="ECO:0000256" key="10">
    <source>
        <dbReference type="HAMAP-Rule" id="MF_01151"/>
    </source>
</evidence>